<dbReference type="PANTHER" id="PTHR37834:SF2">
    <property type="entry name" value="ESTERASE, SGNH HYDROLASE-TYPE"/>
    <property type="match status" value="1"/>
</dbReference>
<dbReference type="Gene3D" id="3.40.50.1110">
    <property type="entry name" value="SGNH hydrolase"/>
    <property type="match status" value="1"/>
</dbReference>
<feature type="domain" description="SGNH hydrolase-type esterase" evidence="1">
    <location>
        <begin position="131"/>
        <end position="293"/>
    </location>
</feature>
<dbReference type="InterPro" id="IPR036514">
    <property type="entry name" value="SGNH_hydro_sf"/>
</dbReference>
<dbReference type="PANTHER" id="PTHR37834">
    <property type="entry name" value="GDSL-LIKE LIPASE/ACYLHYDROLASE DOMAIN PROTEIN (AFU_ORTHOLOGUE AFUA_2G00620)"/>
    <property type="match status" value="1"/>
</dbReference>
<dbReference type="Gene3D" id="2.60.120.260">
    <property type="entry name" value="Galactose-binding domain-like"/>
    <property type="match status" value="1"/>
</dbReference>
<name>A0A9D1EPF8_9FIRM</name>
<gene>
    <name evidence="3" type="ORF">IAD01_06765</name>
</gene>
<organism evidence="3 4">
    <name type="scientific">Candidatus Faeciplasma gallinarum</name>
    <dbReference type="NCBI Taxonomy" id="2840799"/>
    <lineage>
        <taxon>Bacteria</taxon>
        <taxon>Bacillati</taxon>
        <taxon>Bacillota</taxon>
        <taxon>Clostridia</taxon>
        <taxon>Eubacteriales</taxon>
        <taxon>Oscillospiraceae</taxon>
        <taxon>Oscillospiraceae incertae sedis</taxon>
        <taxon>Candidatus Faeciplasma</taxon>
    </lineage>
</organism>
<dbReference type="SUPFAM" id="SSF52266">
    <property type="entry name" value="SGNH hydrolase"/>
    <property type="match status" value="1"/>
</dbReference>
<dbReference type="InterPro" id="IPR013830">
    <property type="entry name" value="SGNH_hydro"/>
</dbReference>
<dbReference type="AlphaFoldDB" id="A0A9D1EPF8"/>
<protein>
    <submittedName>
        <fullName evidence="3">Electron transporter RnfD</fullName>
    </submittedName>
</protein>
<evidence type="ECO:0000259" key="2">
    <source>
        <dbReference type="Pfam" id="PF17996"/>
    </source>
</evidence>
<dbReference type="Proteomes" id="UP000823982">
    <property type="component" value="Unassembled WGS sequence"/>
</dbReference>
<comment type="caution">
    <text evidence="3">The sequence shown here is derived from an EMBL/GenBank/DDBJ whole genome shotgun (WGS) entry which is preliminary data.</text>
</comment>
<feature type="domain" description="Carbohydrate esterase 2 N-terminal" evidence="2">
    <location>
        <begin position="17"/>
        <end position="121"/>
    </location>
</feature>
<reference evidence="3" key="2">
    <citation type="journal article" date="2021" name="PeerJ">
        <title>Extensive microbial diversity within the chicken gut microbiome revealed by metagenomics and culture.</title>
        <authorList>
            <person name="Gilroy R."/>
            <person name="Ravi A."/>
            <person name="Getino M."/>
            <person name="Pursley I."/>
            <person name="Horton D.L."/>
            <person name="Alikhan N.F."/>
            <person name="Baker D."/>
            <person name="Gharbi K."/>
            <person name="Hall N."/>
            <person name="Watson M."/>
            <person name="Adriaenssens E.M."/>
            <person name="Foster-Nyarko E."/>
            <person name="Jarju S."/>
            <person name="Secka A."/>
            <person name="Antonio M."/>
            <person name="Oren A."/>
            <person name="Chaudhuri R.R."/>
            <person name="La Ragione R."/>
            <person name="Hildebrand F."/>
            <person name="Pallen M.J."/>
        </authorList>
    </citation>
    <scope>NUCLEOTIDE SEQUENCE</scope>
    <source>
        <strain evidence="3">CHK157-1446</strain>
    </source>
</reference>
<reference evidence="3" key="1">
    <citation type="submission" date="2020-10" db="EMBL/GenBank/DDBJ databases">
        <authorList>
            <person name="Gilroy R."/>
        </authorList>
    </citation>
    <scope>NUCLEOTIDE SEQUENCE</scope>
    <source>
        <strain evidence="3">CHK157-1446</strain>
    </source>
</reference>
<dbReference type="Pfam" id="PF17996">
    <property type="entry name" value="CE2_N"/>
    <property type="match status" value="1"/>
</dbReference>
<dbReference type="Pfam" id="PF13472">
    <property type="entry name" value="Lipase_GDSL_2"/>
    <property type="match status" value="1"/>
</dbReference>
<evidence type="ECO:0000313" key="3">
    <source>
        <dbReference type="EMBL" id="HIS25085.1"/>
    </source>
</evidence>
<sequence length="350" mass="39524">MNEINVCGNCGGMLQLYGRIDTDIENGIKLVWPGSYVKFYFDGTSLSVKINNFRFWNGKYIGAVIDGEEKKIELADGEQTVHIASNLADDRHEAIIYKRMAGHYFDVEKIILDDGAKLLEPDPLPEKKIEFYGDSVTAGDLVDYDDCTGKPDPAENDGSRDNSWHTYAMICARELPAQVYNTSQGGIAIFDGTGYFEMPSTKGLESCYDKLRYCSGDKITNWDFSRFVPHVIVFAVGQNDSSVGNDKIYDPEYRDRWETRYMQIINSVRSHSPKAAVVLALTLMGHDSGWDDAIEEIKNRLGGEENGVYHLRYKRAGKATPGHPRNAEQREMADELIEFLNSLPQNIWQN</sequence>
<dbReference type="EMBL" id="DVIR01000060">
    <property type="protein sequence ID" value="HIS25085.1"/>
    <property type="molecule type" value="Genomic_DNA"/>
</dbReference>
<evidence type="ECO:0000313" key="4">
    <source>
        <dbReference type="Proteomes" id="UP000823982"/>
    </source>
</evidence>
<evidence type="ECO:0000259" key="1">
    <source>
        <dbReference type="Pfam" id="PF13472"/>
    </source>
</evidence>
<dbReference type="InterPro" id="IPR052762">
    <property type="entry name" value="PCW_deacetylase/CE"/>
</dbReference>
<dbReference type="InterPro" id="IPR040794">
    <property type="entry name" value="CE2_N"/>
</dbReference>
<accession>A0A9D1EPF8</accession>
<proteinExistence type="predicted"/>